<dbReference type="InterPro" id="IPR051218">
    <property type="entry name" value="Sec_MonoDiacylglyc_Lipase"/>
</dbReference>
<dbReference type="InterPro" id="IPR029058">
    <property type="entry name" value="AB_hydrolase_fold"/>
</dbReference>
<dbReference type="Pfam" id="PF01764">
    <property type="entry name" value="Lipase_3"/>
    <property type="match status" value="1"/>
</dbReference>
<keyword evidence="3" id="KW-1185">Reference proteome</keyword>
<reference evidence="2 3" key="1">
    <citation type="submission" date="2019-07" db="EMBL/GenBank/DDBJ databases">
        <title>The draft genome sequence of Aquimarina algiphila M91.</title>
        <authorList>
            <person name="Meng X."/>
        </authorList>
    </citation>
    <scope>NUCLEOTIDE SEQUENCE [LARGE SCALE GENOMIC DNA]</scope>
    <source>
        <strain evidence="2 3">M91</strain>
    </source>
</reference>
<dbReference type="EMBL" id="VLNR01000132">
    <property type="protein sequence ID" value="TSE02985.1"/>
    <property type="molecule type" value="Genomic_DNA"/>
</dbReference>
<dbReference type="RefSeq" id="WP_143919155.1">
    <property type="nucleotide sequence ID" value="NZ_CANMIK010000125.1"/>
</dbReference>
<sequence>MIVDIKDVDSFRFMVLSNQDFVIVVFRGSSNLANWLADFDIILTPFENMKNNLVHQGFYFSVLSMLDELQEVVAKRKNNAQNMYITGHSLGAAQAIISAFACPFLSDFVSVTTFGEPKIGDSGLITCFNSKLQSCPPSGQSKLYRVVNGWDPIPSLPLFYKTQFYYHEGCFYLYAKSEGDHYDVKNTSTPLNPDLIDHFPIGQQEILEWRINYHAIGLYISNALANIDNSVF</sequence>
<name>A0A554VAF5_9FLAO</name>
<evidence type="ECO:0000313" key="2">
    <source>
        <dbReference type="EMBL" id="TSE02985.1"/>
    </source>
</evidence>
<dbReference type="PANTHER" id="PTHR45856">
    <property type="entry name" value="ALPHA/BETA-HYDROLASES SUPERFAMILY PROTEIN"/>
    <property type="match status" value="1"/>
</dbReference>
<dbReference type="Proteomes" id="UP000318833">
    <property type="component" value="Unassembled WGS sequence"/>
</dbReference>
<dbReference type="AlphaFoldDB" id="A0A554VAF5"/>
<protein>
    <submittedName>
        <fullName evidence="2">Lipase family protein</fullName>
    </submittedName>
</protein>
<evidence type="ECO:0000313" key="3">
    <source>
        <dbReference type="Proteomes" id="UP000318833"/>
    </source>
</evidence>
<dbReference type="SUPFAM" id="SSF53474">
    <property type="entry name" value="alpha/beta-Hydrolases"/>
    <property type="match status" value="1"/>
</dbReference>
<feature type="domain" description="Fungal lipase-type" evidence="1">
    <location>
        <begin position="23"/>
        <end position="159"/>
    </location>
</feature>
<dbReference type="GO" id="GO:0006629">
    <property type="term" value="P:lipid metabolic process"/>
    <property type="evidence" value="ECO:0007669"/>
    <property type="project" value="InterPro"/>
</dbReference>
<proteinExistence type="predicted"/>
<dbReference type="OrthoDB" id="1223308at2"/>
<dbReference type="PANTHER" id="PTHR45856:SF24">
    <property type="entry name" value="FUNGAL LIPASE-LIKE DOMAIN-CONTAINING PROTEIN"/>
    <property type="match status" value="1"/>
</dbReference>
<dbReference type="InterPro" id="IPR002921">
    <property type="entry name" value="Fungal_lipase-type"/>
</dbReference>
<gene>
    <name evidence="2" type="ORF">FOF46_30265</name>
</gene>
<dbReference type="Gene3D" id="3.40.50.1820">
    <property type="entry name" value="alpha/beta hydrolase"/>
    <property type="match status" value="1"/>
</dbReference>
<dbReference type="CDD" id="cd00519">
    <property type="entry name" value="Lipase_3"/>
    <property type="match status" value="1"/>
</dbReference>
<organism evidence="2 3">
    <name type="scientific">Aquimarina algiphila</name>
    <dbReference type="NCBI Taxonomy" id="2047982"/>
    <lineage>
        <taxon>Bacteria</taxon>
        <taxon>Pseudomonadati</taxon>
        <taxon>Bacteroidota</taxon>
        <taxon>Flavobacteriia</taxon>
        <taxon>Flavobacteriales</taxon>
        <taxon>Flavobacteriaceae</taxon>
        <taxon>Aquimarina</taxon>
    </lineage>
</organism>
<accession>A0A554VAF5</accession>
<evidence type="ECO:0000259" key="1">
    <source>
        <dbReference type="Pfam" id="PF01764"/>
    </source>
</evidence>
<comment type="caution">
    <text evidence="2">The sequence shown here is derived from an EMBL/GenBank/DDBJ whole genome shotgun (WGS) entry which is preliminary data.</text>
</comment>